<dbReference type="Proteomes" id="UP000291084">
    <property type="component" value="Chromosome 11"/>
</dbReference>
<dbReference type="EMBL" id="AP015044">
    <property type="protein sequence ID" value="BAU02150.1"/>
    <property type="molecule type" value="Genomic_DNA"/>
</dbReference>
<feature type="non-terminal residue" evidence="1">
    <location>
        <position position="1"/>
    </location>
</feature>
<dbReference type="AlphaFoldDB" id="A0A0S3TAU6"/>
<reference evidence="1 2" key="1">
    <citation type="journal article" date="2015" name="Sci. Rep.">
        <title>The power of single molecule real-time sequencing technology in the de novo assembly of a eukaryotic genome.</title>
        <authorList>
            <person name="Sakai H."/>
            <person name="Naito K."/>
            <person name="Ogiso-Tanaka E."/>
            <person name="Takahashi Y."/>
            <person name="Iseki K."/>
            <person name="Muto C."/>
            <person name="Satou K."/>
            <person name="Teruya K."/>
            <person name="Shiroma A."/>
            <person name="Shimoji M."/>
            <person name="Hirano T."/>
            <person name="Itoh T."/>
            <person name="Kaga A."/>
            <person name="Tomooka N."/>
        </authorList>
    </citation>
    <scope>NUCLEOTIDE SEQUENCE [LARGE SCALE GENOMIC DNA]</scope>
    <source>
        <strain evidence="2">cv. Shumari</strain>
    </source>
</reference>
<proteinExistence type="predicted"/>
<organism evidence="1 2">
    <name type="scientific">Vigna angularis var. angularis</name>
    <dbReference type="NCBI Taxonomy" id="157739"/>
    <lineage>
        <taxon>Eukaryota</taxon>
        <taxon>Viridiplantae</taxon>
        <taxon>Streptophyta</taxon>
        <taxon>Embryophyta</taxon>
        <taxon>Tracheophyta</taxon>
        <taxon>Spermatophyta</taxon>
        <taxon>Magnoliopsida</taxon>
        <taxon>eudicotyledons</taxon>
        <taxon>Gunneridae</taxon>
        <taxon>Pentapetalae</taxon>
        <taxon>rosids</taxon>
        <taxon>fabids</taxon>
        <taxon>Fabales</taxon>
        <taxon>Fabaceae</taxon>
        <taxon>Papilionoideae</taxon>
        <taxon>50 kb inversion clade</taxon>
        <taxon>NPAAA clade</taxon>
        <taxon>indigoferoid/millettioid clade</taxon>
        <taxon>Phaseoleae</taxon>
        <taxon>Vigna</taxon>
    </lineage>
</organism>
<evidence type="ECO:0000313" key="1">
    <source>
        <dbReference type="EMBL" id="BAU02150.1"/>
    </source>
</evidence>
<evidence type="ECO:0000313" key="2">
    <source>
        <dbReference type="Proteomes" id="UP000291084"/>
    </source>
</evidence>
<name>A0A0S3TAU6_PHAAN</name>
<keyword evidence="2" id="KW-1185">Reference proteome</keyword>
<sequence length="79" mass="8797">APPGLLRFAGSTNVRSVFARPALSKEITVQFTSTSSAPKREKASFYHQAFVRSVAFDIIHPPVFTVCECFNRVPQIRSK</sequence>
<protein>
    <submittedName>
        <fullName evidence="1">Uncharacterized protein</fullName>
    </submittedName>
</protein>
<accession>A0A0S3TAU6</accession>
<gene>
    <name evidence="1" type="primary">Vigan.11G159300</name>
    <name evidence="1" type="ORF">VIGAN_11159300</name>
</gene>